<gene>
    <name evidence="9" type="ORF">BYL167_LOCUS49074</name>
    <name evidence="1" type="ORF">CJN711_LOCUS26860</name>
    <name evidence="10" type="ORF">GIL414_LOCUS51768</name>
    <name evidence="2" type="ORF">KQP761_LOCUS23425</name>
    <name evidence="4" type="ORF">MBJ925_LOCUS19709</name>
    <name evidence="6" type="ORF">OVN521_LOCUS30564</name>
    <name evidence="8" type="ORF">SMN809_LOCUS46642</name>
    <name evidence="7" type="ORF">UXM345_LOCUS36737</name>
    <name evidence="5" type="ORF">WKI299_LOCUS31738</name>
    <name evidence="3" type="ORF">XDN619_LOCUS8503</name>
</gene>
<name>A0A816BN78_9BILA</name>
<dbReference type="EMBL" id="CAJNRE010009998">
    <property type="protein sequence ID" value="CAF2087260.1"/>
    <property type="molecule type" value="Genomic_DNA"/>
</dbReference>
<dbReference type="EMBL" id="CAJNOV010012683">
    <property type="protein sequence ID" value="CAF1493888.1"/>
    <property type="molecule type" value="Genomic_DNA"/>
</dbReference>
<dbReference type="Proteomes" id="UP000681720">
    <property type="component" value="Unassembled WGS sequence"/>
</dbReference>
<sequence length="158" mass="18139">MTIRNLRLQFNTTNEFGVSHRSTGEQVRVSVRYGWSTHNCLCQNTSKTGLVLYPPNPDHKNIVLLLCEKCYEYCGSDHGTQHKQLADWYFGIYGDEKSFLFTSGFYKKVDGELGFNSSTFNSVCSCPYHTDDRTMGQLEQDVVRQVIQDKPDSYIVEI</sequence>
<accession>A0A816BN78</accession>
<dbReference type="EMBL" id="CAJOBG010010605">
    <property type="protein sequence ID" value="CAF4280655.1"/>
    <property type="molecule type" value="Genomic_DNA"/>
</dbReference>
<dbReference type="Proteomes" id="UP000663866">
    <property type="component" value="Unassembled WGS sequence"/>
</dbReference>
<dbReference type="EMBL" id="CAJOBF010017929">
    <property type="protein sequence ID" value="CAF4366030.1"/>
    <property type="molecule type" value="Genomic_DNA"/>
</dbReference>
<evidence type="ECO:0000313" key="5">
    <source>
        <dbReference type="EMBL" id="CAF2157774.1"/>
    </source>
</evidence>
<dbReference type="Proteomes" id="UP000663887">
    <property type="component" value="Unassembled WGS sequence"/>
</dbReference>
<protein>
    <submittedName>
        <fullName evidence="2">Uncharacterized protein</fullName>
    </submittedName>
</protein>
<dbReference type="Proteomes" id="UP000676336">
    <property type="component" value="Unassembled WGS sequence"/>
</dbReference>
<dbReference type="OrthoDB" id="10016512at2759"/>
<evidence type="ECO:0000313" key="9">
    <source>
        <dbReference type="EMBL" id="CAF4822891.1"/>
    </source>
</evidence>
<dbReference type="Proteomes" id="UP000663834">
    <property type="component" value="Unassembled WGS sequence"/>
</dbReference>
<dbReference type="EMBL" id="CAJOBJ010175726">
    <property type="protein sequence ID" value="CAF4899625.1"/>
    <property type="molecule type" value="Genomic_DNA"/>
</dbReference>
<keyword evidence="12" id="KW-1185">Reference proteome</keyword>
<dbReference type="Proteomes" id="UP000681967">
    <property type="component" value="Unassembled WGS sequence"/>
</dbReference>
<dbReference type="Proteomes" id="UP000663842">
    <property type="component" value="Unassembled WGS sequence"/>
</dbReference>
<dbReference type="Proteomes" id="UP000663856">
    <property type="component" value="Unassembled WGS sequence"/>
</dbReference>
<evidence type="ECO:0000313" key="6">
    <source>
        <dbReference type="EMBL" id="CAF4280655.1"/>
    </source>
</evidence>
<comment type="caution">
    <text evidence="2">The sequence shown here is derived from an EMBL/GenBank/DDBJ whole genome shotgun (WGS) entry which is preliminary data.</text>
</comment>
<evidence type="ECO:0000313" key="4">
    <source>
        <dbReference type="EMBL" id="CAF2087260.1"/>
    </source>
</evidence>
<dbReference type="EMBL" id="CAJOBI010145641">
    <property type="protein sequence ID" value="CAF4788254.1"/>
    <property type="molecule type" value="Genomic_DNA"/>
</dbReference>
<evidence type="ECO:0000313" key="1">
    <source>
        <dbReference type="EMBL" id="CAF1493888.1"/>
    </source>
</evidence>
<proteinExistence type="predicted"/>
<evidence type="ECO:0000313" key="11">
    <source>
        <dbReference type="Proteomes" id="UP000663834"/>
    </source>
</evidence>
<dbReference type="EMBL" id="CAJOBH010145102">
    <property type="protein sequence ID" value="CAF4822891.1"/>
    <property type="molecule type" value="Genomic_DNA"/>
</dbReference>
<evidence type="ECO:0000313" key="2">
    <source>
        <dbReference type="EMBL" id="CAF1611566.1"/>
    </source>
</evidence>
<reference evidence="2" key="1">
    <citation type="submission" date="2021-02" db="EMBL/GenBank/DDBJ databases">
        <authorList>
            <person name="Nowell W R."/>
        </authorList>
    </citation>
    <scope>NUCLEOTIDE SEQUENCE</scope>
</reference>
<evidence type="ECO:0000313" key="3">
    <source>
        <dbReference type="EMBL" id="CAF2050904.1"/>
    </source>
</evidence>
<dbReference type="EMBL" id="CAJNOW010012567">
    <property type="protein sequence ID" value="CAF1611566.1"/>
    <property type="molecule type" value="Genomic_DNA"/>
</dbReference>
<dbReference type="AlphaFoldDB" id="A0A816BN78"/>
<evidence type="ECO:0000313" key="12">
    <source>
        <dbReference type="Proteomes" id="UP000663866"/>
    </source>
</evidence>
<organism evidence="2 11">
    <name type="scientific">Rotaria magnacalcarata</name>
    <dbReference type="NCBI Taxonomy" id="392030"/>
    <lineage>
        <taxon>Eukaryota</taxon>
        <taxon>Metazoa</taxon>
        <taxon>Spiralia</taxon>
        <taxon>Gnathifera</taxon>
        <taxon>Rotifera</taxon>
        <taxon>Eurotatoria</taxon>
        <taxon>Bdelloidea</taxon>
        <taxon>Philodinida</taxon>
        <taxon>Philodinidae</taxon>
        <taxon>Rotaria</taxon>
    </lineage>
</organism>
<dbReference type="EMBL" id="CAJNRF010014516">
    <property type="protein sequence ID" value="CAF2157774.1"/>
    <property type="molecule type" value="Genomic_DNA"/>
</dbReference>
<dbReference type="EMBL" id="CAJNRG010002754">
    <property type="protein sequence ID" value="CAF2050904.1"/>
    <property type="molecule type" value="Genomic_DNA"/>
</dbReference>
<evidence type="ECO:0000313" key="10">
    <source>
        <dbReference type="EMBL" id="CAF4899625.1"/>
    </source>
</evidence>
<evidence type="ECO:0000313" key="7">
    <source>
        <dbReference type="EMBL" id="CAF4366030.1"/>
    </source>
</evidence>
<evidence type="ECO:0000313" key="8">
    <source>
        <dbReference type="EMBL" id="CAF4788254.1"/>
    </source>
</evidence>
<dbReference type="Proteomes" id="UP000663855">
    <property type="component" value="Unassembled WGS sequence"/>
</dbReference>
<dbReference type="Proteomes" id="UP000663824">
    <property type="component" value="Unassembled WGS sequence"/>
</dbReference>